<dbReference type="InterPro" id="IPR043133">
    <property type="entry name" value="GTP-CH-I_C/QueF"/>
</dbReference>
<dbReference type="GO" id="GO:0008270">
    <property type="term" value="F:zinc ion binding"/>
    <property type="evidence" value="ECO:0007669"/>
    <property type="project" value="TreeGrafter"/>
</dbReference>
<feature type="domain" description="GTP cyclohydrolase I" evidence="8">
    <location>
        <begin position="27"/>
        <end position="173"/>
    </location>
</feature>
<dbReference type="EC" id="3.5.4.16" evidence="3"/>
<dbReference type="Proteomes" id="UP000239899">
    <property type="component" value="Unassembled WGS sequence"/>
</dbReference>
<evidence type="ECO:0000256" key="6">
    <source>
        <dbReference type="ARBA" id="ARBA00030854"/>
    </source>
</evidence>
<dbReference type="PANTHER" id="PTHR11109">
    <property type="entry name" value="GTP CYCLOHYDROLASE I"/>
    <property type="match status" value="1"/>
</dbReference>
<dbReference type="GO" id="GO:0006729">
    <property type="term" value="P:tetrahydrobiopterin biosynthetic process"/>
    <property type="evidence" value="ECO:0007669"/>
    <property type="project" value="TreeGrafter"/>
</dbReference>
<dbReference type="InterPro" id="IPR001474">
    <property type="entry name" value="GTP_CycHdrlase_I"/>
</dbReference>
<dbReference type="GO" id="GO:0005737">
    <property type="term" value="C:cytoplasm"/>
    <property type="evidence" value="ECO:0007669"/>
    <property type="project" value="TreeGrafter"/>
</dbReference>
<feature type="region of interest" description="Disordered" evidence="7">
    <location>
        <begin position="305"/>
        <end position="337"/>
    </location>
</feature>
<evidence type="ECO:0000256" key="3">
    <source>
        <dbReference type="ARBA" id="ARBA00012715"/>
    </source>
</evidence>
<dbReference type="InterPro" id="IPR043134">
    <property type="entry name" value="GTP-CH-I_N"/>
</dbReference>
<dbReference type="EMBL" id="LHPG02000011">
    <property type="protein sequence ID" value="PRW45523.1"/>
    <property type="molecule type" value="Genomic_DNA"/>
</dbReference>
<dbReference type="PROSITE" id="PS00860">
    <property type="entry name" value="GTP_CYCLOHYDROL_1_2"/>
    <property type="match status" value="1"/>
</dbReference>
<dbReference type="STRING" id="3076.A0A2P6TMH1"/>
<comment type="caution">
    <text evidence="9">The sequence shown here is derived from an EMBL/GenBank/DDBJ whole genome shotgun (WGS) entry which is preliminary data.</text>
</comment>
<keyword evidence="10" id="KW-1185">Reference proteome</keyword>
<name>A0A2P6TMH1_CHLSO</name>
<keyword evidence="5" id="KW-0378">Hydrolase</keyword>
<dbReference type="AlphaFoldDB" id="A0A2P6TMH1"/>
<evidence type="ECO:0000256" key="7">
    <source>
        <dbReference type="SAM" id="MobiDB-lite"/>
    </source>
</evidence>
<proteinExistence type="inferred from homology"/>
<evidence type="ECO:0000256" key="1">
    <source>
        <dbReference type="ARBA" id="ARBA00005080"/>
    </source>
</evidence>
<reference evidence="9 10" key="1">
    <citation type="journal article" date="2018" name="Plant J.">
        <title>Genome sequences of Chlorella sorokiniana UTEX 1602 and Micractinium conductrix SAG 241.80: implications to maltose excretion by a green alga.</title>
        <authorList>
            <person name="Arriola M.B."/>
            <person name="Velmurugan N."/>
            <person name="Zhang Y."/>
            <person name="Plunkett M.H."/>
            <person name="Hondzo H."/>
            <person name="Barney B.M."/>
        </authorList>
    </citation>
    <scope>NUCLEOTIDE SEQUENCE [LARGE SCALE GENOMIC DNA]</scope>
    <source>
        <strain evidence="10">UTEX 1602</strain>
    </source>
</reference>
<dbReference type="Gene3D" id="3.30.1130.10">
    <property type="match status" value="2"/>
</dbReference>
<dbReference type="OrthoDB" id="4966at2759"/>
<dbReference type="GO" id="GO:0005525">
    <property type="term" value="F:GTP binding"/>
    <property type="evidence" value="ECO:0007669"/>
    <property type="project" value="TreeGrafter"/>
</dbReference>
<dbReference type="GO" id="GO:0003934">
    <property type="term" value="F:GTP cyclohydrolase I activity"/>
    <property type="evidence" value="ECO:0007669"/>
    <property type="project" value="UniProtKB-EC"/>
</dbReference>
<feature type="domain" description="GTP cyclohydrolase I" evidence="8">
    <location>
        <begin position="387"/>
        <end position="509"/>
    </location>
</feature>
<dbReference type="SUPFAM" id="SSF55620">
    <property type="entry name" value="Tetrahydrobiopterin biosynthesis enzymes-like"/>
    <property type="match status" value="2"/>
</dbReference>
<evidence type="ECO:0000259" key="8">
    <source>
        <dbReference type="Pfam" id="PF01227"/>
    </source>
</evidence>
<evidence type="ECO:0000313" key="9">
    <source>
        <dbReference type="EMBL" id="PRW45523.1"/>
    </source>
</evidence>
<evidence type="ECO:0000256" key="2">
    <source>
        <dbReference type="ARBA" id="ARBA00008085"/>
    </source>
</evidence>
<dbReference type="InterPro" id="IPR020602">
    <property type="entry name" value="GTP_CycHdrlase_I_dom"/>
</dbReference>
<evidence type="ECO:0000256" key="5">
    <source>
        <dbReference type="ARBA" id="ARBA00022801"/>
    </source>
</evidence>
<accession>A0A2P6TMH1</accession>
<sequence length="523" mass="53495">MVRHIDSTCSLADAAPGSAEEEQLRAMEAAVKQLLVNVGEDPLREGLVDTPRRVAKAWLDMTRGYRQDHKSAFGTALFHEPIVSAGSDGLVIVRDITFAALSEHSLLPFHGRCHIAYVPRHGVVLGLSKLARVTKCLAARLQTQQAFTERLIAAVAEEVQAKGVAAVVQAVHLGDGPAPAAQLSSGATGVFSDPASGRLQEFVTLLRLSGRAAPPATSFAEQPAAAAGEQAAAAAGEQGAAAAASSSLVQATDVLLQNVGEDPGRKGLKGSAARYASWLAGATSGYRMQLPCYCSGGGCSGAADGGGSGSPVAAELGPATPDDHSPDPSDASSDDMSAELPCYLGMAEAAAADAAARSSASAEAAAGAAGGARQQQAAAGLQTFSSHFSSQCEHHLLPFYGKLKLAYLPASSSSSSSSDSSSNSGSDRAALRLIVEMFSKRLQVQERLTHQVADAVSSALGAAAVLVVIESAHMCMVARGVEKHASTTLTTAARGAWAEDTTARAAALEALLDQQPHSPRKLG</sequence>
<dbReference type="UniPathway" id="UPA00848">
    <property type="reaction ID" value="UER00151"/>
</dbReference>
<evidence type="ECO:0000256" key="4">
    <source>
        <dbReference type="ARBA" id="ARBA00017272"/>
    </source>
</evidence>
<dbReference type="InterPro" id="IPR018234">
    <property type="entry name" value="GTP_CycHdrlase_I_CS"/>
</dbReference>
<gene>
    <name evidence="9" type="ORF">C2E21_5972</name>
</gene>
<dbReference type="Pfam" id="PF01227">
    <property type="entry name" value="GTP_cyclohydroI"/>
    <property type="match status" value="2"/>
</dbReference>
<dbReference type="GO" id="GO:0046654">
    <property type="term" value="P:tetrahydrofolate biosynthetic process"/>
    <property type="evidence" value="ECO:0007669"/>
    <property type="project" value="InterPro"/>
</dbReference>
<comment type="pathway">
    <text evidence="1">Cofactor biosynthesis; 7,8-dihydroneopterin triphosphate biosynthesis; 7,8-dihydroneopterin triphosphate from GTP: step 1/1.</text>
</comment>
<dbReference type="PANTHER" id="PTHR11109:SF7">
    <property type="entry name" value="GTP CYCLOHYDROLASE 1"/>
    <property type="match status" value="1"/>
</dbReference>
<protein>
    <recommendedName>
        <fullName evidence="4">GTP cyclohydrolase 1</fullName>
        <ecNumber evidence="3">3.5.4.16</ecNumber>
    </recommendedName>
    <alternativeName>
        <fullName evidence="6">GTP cyclohydrolase I</fullName>
    </alternativeName>
</protein>
<dbReference type="Gene3D" id="1.10.286.10">
    <property type="match status" value="2"/>
</dbReference>
<comment type="similarity">
    <text evidence="2">Belongs to the GTP cyclohydrolase I family.</text>
</comment>
<organism evidence="9 10">
    <name type="scientific">Chlorella sorokiniana</name>
    <name type="common">Freshwater green alga</name>
    <dbReference type="NCBI Taxonomy" id="3076"/>
    <lineage>
        <taxon>Eukaryota</taxon>
        <taxon>Viridiplantae</taxon>
        <taxon>Chlorophyta</taxon>
        <taxon>core chlorophytes</taxon>
        <taxon>Trebouxiophyceae</taxon>
        <taxon>Chlorellales</taxon>
        <taxon>Chlorellaceae</taxon>
        <taxon>Chlorella clade</taxon>
        <taxon>Chlorella</taxon>
    </lineage>
</organism>
<evidence type="ECO:0000313" key="10">
    <source>
        <dbReference type="Proteomes" id="UP000239899"/>
    </source>
</evidence>